<comment type="caution">
    <text evidence="2">The sequence shown here is derived from an EMBL/GenBank/DDBJ whole genome shotgun (WGS) entry which is preliminary data.</text>
</comment>
<dbReference type="Proteomes" id="UP001345013">
    <property type="component" value="Unassembled WGS sequence"/>
</dbReference>
<keyword evidence="3" id="KW-1185">Reference proteome</keyword>
<organism evidence="2 3">
    <name type="scientific">Lithohypha guttulata</name>
    <dbReference type="NCBI Taxonomy" id="1690604"/>
    <lineage>
        <taxon>Eukaryota</taxon>
        <taxon>Fungi</taxon>
        <taxon>Dikarya</taxon>
        <taxon>Ascomycota</taxon>
        <taxon>Pezizomycotina</taxon>
        <taxon>Eurotiomycetes</taxon>
        <taxon>Chaetothyriomycetidae</taxon>
        <taxon>Chaetothyriales</taxon>
        <taxon>Trichomeriaceae</taxon>
        <taxon>Lithohypha</taxon>
    </lineage>
</organism>
<feature type="signal peptide" evidence="1">
    <location>
        <begin position="1"/>
        <end position="20"/>
    </location>
</feature>
<evidence type="ECO:0000313" key="3">
    <source>
        <dbReference type="Proteomes" id="UP001345013"/>
    </source>
</evidence>
<accession>A0ABR0K0G9</accession>
<proteinExistence type="predicted"/>
<sequence length="107" mass="10768">MKYFSALLAIGSMAMLSVNAQGVGDAAAAAACQGFSARTLICLTDVHYAFCNGGPGGSVEYPVYPNEHCAQGIVGQQKDAVQQGAATTTRTFALHTAGATSAPKAAA</sequence>
<evidence type="ECO:0000256" key="1">
    <source>
        <dbReference type="SAM" id="SignalP"/>
    </source>
</evidence>
<keyword evidence="1" id="KW-0732">Signal</keyword>
<dbReference type="EMBL" id="JAVRRG010000150">
    <property type="protein sequence ID" value="KAK5080439.1"/>
    <property type="molecule type" value="Genomic_DNA"/>
</dbReference>
<feature type="chain" id="PRO_5045282457" evidence="1">
    <location>
        <begin position="21"/>
        <end position="107"/>
    </location>
</feature>
<reference evidence="2 3" key="1">
    <citation type="submission" date="2023-08" db="EMBL/GenBank/DDBJ databases">
        <title>Black Yeasts Isolated from many extreme environments.</title>
        <authorList>
            <person name="Coleine C."/>
            <person name="Stajich J.E."/>
            <person name="Selbmann L."/>
        </authorList>
    </citation>
    <scope>NUCLEOTIDE SEQUENCE [LARGE SCALE GENOMIC DNA]</scope>
    <source>
        <strain evidence="2 3">CCFEE 5885</strain>
    </source>
</reference>
<name>A0ABR0K0G9_9EURO</name>
<evidence type="ECO:0000313" key="2">
    <source>
        <dbReference type="EMBL" id="KAK5080439.1"/>
    </source>
</evidence>
<protein>
    <submittedName>
        <fullName evidence="2">Uncharacterized protein</fullName>
    </submittedName>
</protein>
<gene>
    <name evidence="2" type="ORF">LTR24_008533</name>
</gene>